<feature type="non-terminal residue" evidence="2">
    <location>
        <position position="965"/>
    </location>
</feature>
<sequence length="965" mass="109173">DDPMAQWRNVKQVFLDAMLRREGFGDTMEVPECAHCEKSLRMDRAEPERVFRCTQCGVFLQCLECCLQHHRHSPFHFLEEWQGQFWQKVTLKSIGLVYHVGHGGRQCRTPAAQTYSMLVVDTSGIHDVKFQYCGCSVGRQMSNIGLLMRNGWYPASLTDPSTCATFKVLDLFRLLNVIGNVNAHDFMTALERLTDALASTGIRWLAVSDPYKAFSRMARQFAFLQRARRAGRAHDAAKLAATKRGEMMVICWACPYDGRNLPPDWRDVDPKYRFLYMLILALDANFKLKNRLRANEQYDPSLGPGWGAFVEPTAYREHLKNYVGESDISTCIAFAALLQKDTRLTTGLRTSGVGGCVCARHECVRPNGLGDLQKGERYANMDYIIMSCLVGCALTMITISYDIACQWKKNLRTRNEKLPEEIRLDLDNLEVQCSLPVWHASSHEKECNNQNSLNVLVGVGKSDGEGIERTWADINPASYHTKEMGIGNRADTLEDKINSHNFMKNLGHYDALPRKLLVALAERTRQVEAFTEVSKTISKEVRLVWQAQIDAFVRNHDEPNPYVLPNSGGLTEAEMCLSLKREEEEEVRQGTRRLYGTSATAFLSAGIQLEDAQRRIRTELGERALVTADRASKIHERRLALMVKLAKFRKLQAVFTPGAIRTMEVDEAGLDAEALDVKAELIQLYMPSDLSSVEHEVGCLHGVVVLERRLRENQCHNALVHLRGHLHTKRHLIGFRDTHITGQVKATKARTLIAQVGERADACVGRYNHARLALTRIAGADFAPHFKPLKPADITLDGEEETSDTAARKKLAMIGKGKGARAPRHVAGTSKKVLSWIWTAAGALEDEEQALHESLRVEWCRAKARKRRWEEEVLILREEMRRVLRYLEWQYAWWLARVSVREGEHAELRAGLAAYARRQADMYKGLEQHFREAWSQSIGSIAATMVTEEVEDGADLVQLFGEGLS</sequence>
<accession>A0AAD6SXS8</accession>
<proteinExistence type="predicted"/>
<keyword evidence="3" id="KW-1185">Reference proteome</keyword>
<protein>
    <recommendedName>
        <fullName evidence="1">CxC2-like cysteine cluster KDZ transposase-associated domain-containing protein</fullName>
    </recommendedName>
</protein>
<gene>
    <name evidence="2" type="ORF">C8F04DRAFT_955058</name>
</gene>
<dbReference type="AlphaFoldDB" id="A0AAD6SXS8"/>
<feature type="domain" description="CxC2-like cysteine cluster KDZ transposase-associated" evidence="1">
    <location>
        <begin position="91"/>
        <end position="196"/>
    </location>
</feature>
<dbReference type="PANTHER" id="PTHR33096:SF1">
    <property type="entry name" value="CXC1-LIKE CYSTEINE CLUSTER ASSOCIATED WITH KDZ TRANSPOSASES DOMAIN-CONTAINING PROTEIN"/>
    <property type="match status" value="1"/>
</dbReference>
<name>A0AAD6SXS8_9AGAR</name>
<dbReference type="Pfam" id="PF18803">
    <property type="entry name" value="CxC2"/>
    <property type="match status" value="1"/>
</dbReference>
<evidence type="ECO:0000313" key="2">
    <source>
        <dbReference type="EMBL" id="KAJ7035417.1"/>
    </source>
</evidence>
<dbReference type="PANTHER" id="PTHR33096">
    <property type="entry name" value="CXC2 DOMAIN-CONTAINING PROTEIN"/>
    <property type="match status" value="1"/>
</dbReference>
<evidence type="ECO:0000259" key="1">
    <source>
        <dbReference type="Pfam" id="PF18803"/>
    </source>
</evidence>
<dbReference type="EMBL" id="JARJCM010000050">
    <property type="protein sequence ID" value="KAJ7035417.1"/>
    <property type="molecule type" value="Genomic_DNA"/>
</dbReference>
<dbReference type="InterPro" id="IPR041457">
    <property type="entry name" value="CxC2_KDZ-assoc"/>
</dbReference>
<evidence type="ECO:0000313" key="3">
    <source>
        <dbReference type="Proteomes" id="UP001218188"/>
    </source>
</evidence>
<organism evidence="2 3">
    <name type="scientific">Mycena alexandri</name>
    <dbReference type="NCBI Taxonomy" id="1745969"/>
    <lineage>
        <taxon>Eukaryota</taxon>
        <taxon>Fungi</taxon>
        <taxon>Dikarya</taxon>
        <taxon>Basidiomycota</taxon>
        <taxon>Agaricomycotina</taxon>
        <taxon>Agaricomycetes</taxon>
        <taxon>Agaricomycetidae</taxon>
        <taxon>Agaricales</taxon>
        <taxon>Marasmiineae</taxon>
        <taxon>Mycenaceae</taxon>
        <taxon>Mycena</taxon>
    </lineage>
</organism>
<dbReference type="Proteomes" id="UP001218188">
    <property type="component" value="Unassembled WGS sequence"/>
</dbReference>
<reference evidence="2" key="1">
    <citation type="submission" date="2023-03" db="EMBL/GenBank/DDBJ databases">
        <title>Massive genome expansion in bonnet fungi (Mycena s.s.) driven by repeated elements and novel gene families across ecological guilds.</title>
        <authorList>
            <consortium name="Lawrence Berkeley National Laboratory"/>
            <person name="Harder C.B."/>
            <person name="Miyauchi S."/>
            <person name="Viragh M."/>
            <person name="Kuo A."/>
            <person name="Thoen E."/>
            <person name="Andreopoulos B."/>
            <person name="Lu D."/>
            <person name="Skrede I."/>
            <person name="Drula E."/>
            <person name="Henrissat B."/>
            <person name="Morin E."/>
            <person name="Kohler A."/>
            <person name="Barry K."/>
            <person name="LaButti K."/>
            <person name="Morin E."/>
            <person name="Salamov A."/>
            <person name="Lipzen A."/>
            <person name="Mereny Z."/>
            <person name="Hegedus B."/>
            <person name="Baldrian P."/>
            <person name="Stursova M."/>
            <person name="Weitz H."/>
            <person name="Taylor A."/>
            <person name="Grigoriev I.V."/>
            <person name="Nagy L.G."/>
            <person name="Martin F."/>
            <person name="Kauserud H."/>
        </authorList>
    </citation>
    <scope>NUCLEOTIDE SEQUENCE</scope>
    <source>
        <strain evidence="2">CBHHK200</strain>
    </source>
</reference>
<dbReference type="InterPro" id="IPR040521">
    <property type="entry name" value="KDZ"/>
</dbReference>
<dbReference type="Pfam" id="PF18758">
    <property type="entry name" value="KDZ"/>
    <property type="match status" value="1"/>
</dbReference>
<comment type="caution">
    <text evidence="2">The sequence shown here is derived from an EMBL/GenBank/DDBJ whole genome shotgun (WGS) entry which is preliminary data.</text>
</comment>